<dbReference type="PANTHER" id="PTHR17695:SF11">
    <property type="entry name" value="SMALL SUBUNIT PROCESSOME COMPONENT 20 HOMOLOG"/>
    <property type="match status" value="1"/>
</dbReference>
<dbReference type="InterPro" id="IPR009080">
    <property type="entry name" value="tRNAsynth_Ia_anticodon-bd"/>
</dbReference>
<evidence type="ECO:0000313" key="4">
    <source>
        <dbReference type="EnsemblProtists" id="EOD12441"/>
    </source>
</evidence>
<dbReference type="KEGG" id="ehx:EMIHUDRAFT_213710"/>
<dbReference type="PANTHER" id="PTHR17695">
    <property type="entry name" value="SMALL SUBUNIT PROCESSOME COMPONENT 20 HOMOLOG"/>
    <property type="match status" value="1"/>
</dbReference>
<feature type="region of interest" description="Disordered" evidence="1">
    <location>
        <begin position="895"/>
        <end position="933"/>
    </location>
</feature>
<evidence type="ECO:0000259" key="3">
    <source>
        <dbReference type="Pfam" id="PF20416"/>
    </source>
</evidence>
<dbReference type="GO" id="GO:0030686">
    <property type="term" value="C:90S preribosome"/>
    <property type="evidence" value="ECO:0007669"/>
    <property type="project" value="TreeGrafter"/>
</dbReference>
<dbReference type="Gene3D" id="1.25.10.10">
    <property type="entry name" value="Leucine-rich Repeat Variant"/>
    <property type="match status" value="2"/>
</dbReference>
<dbReference type="InterPro" id="IPR011430">
    <property type="entry name" value="UTP20_N"/>
</dbReference>
<dbReference type="SUPFAM" id="SSF48371">
    <property type="entry name" value="ARM repeat"/>
    <property type="match status" value="2"/>
</dbReference>
<dbReference type="GO" id="GO:0004812">
    <property type="term" value="F:aminoacyl-tRNA ligase activity"/>
    <property type="evidence" value="ECO:0007669"/>
    <property type="project" value="InterPro"/>
</dbReference>
<dbReference type="InterPro" id="IPR052575">
    <property type="entry name" value="SSU_processome_comp_20"/>
</dbReference>
<dbReference type="PaxDb" id="2903-EOD12441"/>
<feature type="domain" description="U3 small nucleolar RNA-associated protein 20" evidence="3">
    <location>
        <begin position="1321"/>
        <end position="1529"/>
    </location>
</feature>
<feature type="region of interest" description="Disordered" evidence="1">
    <location>
        <begin position="2053"/>
        <end position="2093"/>
    </location>
</feature>
<dbReference type="Proteomes" id="UP000013827">
    <property type="component" value="Unassembled WGS sequence"/>
</dbReference>
<dbReference type="STRING" id="2903.R1DNM8"/>
<evidence type="ECO:0000256" key="1">
    <source>
        <dbReference type="SAM" id="MobiDB-lite"/>
    </source>
</evidence>
<dbReference type="GO" id="GO:0006418">
    <property type="term" value="P:tRNA aminoacylation for protein translation"/>
    <property type="evidence" value="ECO:0007669"/>
    <property type="project" value="InterPro"/>
</dbReference>
<keyword evidence="5" id="KW-1185">Reference proteome</keyword>
<dbReference type="eggNOG" id="KOG1823">
    <property type="taxonomic scope" value="Eukaryota"/>
</dbReference>
<feature type="domain" description="U3 small nucleolar RNA-associated protein 20 N-terminal" evidence="2">
    <location>
        <begin position="622"/>
        <end position="748"/>
    </location>
</feature>
<proteinExistence type="predicted"/>
<dbReference type="EnsemblProtists" id="EOD12441">
    <property type="protein sequence ID" value="EOD12441"/>
    <property type="gene ID" value="EMIHUDRAFT_213710"/>
</dbReference>
<dbReference type="Pfam" id="PF07539">
    <property type="entry name" value="UTP20_N"/>
    <property type="match status" value="2"/>
</dbReference>
<dbReference type="Gene3D" id="1.20.120.1910">
    <property type="entry name" value="Cysteine-tRNA ligase, C-terminal anti-codon recognition domain"/>
    <property type="match status" value="1"/>
</dbReference>
<evidence type="ECO:0000259" key="2">
    <source>
        <dbReference type="Pfam" id="PF07539"/>
    </source>
</evidence>
<organism evidence="4 5">
    <name type="scientific">Emiliania huxleyi (strain CCMP1516)</name>
    <dbReference type="NCBI Taxonomy" id="280463"/>
    <lineage>
        <taxon>Eukaryota</taxon>
        <taxon>Haptista</taxon>
        <taxon>Haptophyta</taxon>
        <taxon>Prymnesiophyceae</taxon>
        <taxon>Isochrysidales</taxon>
        <taxon>Noelaerhabdaceae</taxon>
        <taxon>Emiliania</taxon>
    </lineage>
</organism>
<dbReference type="SUPFAM" id="SSF47323">
    <property type="entry name" value="Anticodon-binding domain of a subclass of class I aminoacyl-tRNA synthetases"/>
    <property type="match status" value="1"/>
</dbReference>
<dbReference type="InterPro" id="IPR011989">
    <property type="entry name" value="ARM-like"/>
</dbReference>
<dbReference type="RefSeq" id="XP_005764870.1">
    <property type="nucleotide sequence ID" value="XM_005764813.1"/>
</dbReference>
<reference evidence="4" key="2">
    <citation type="submission" date="2024-10" db="UniProtKB">
        <authorList>
            <consortium name="EnsemblProtists"/>
        </authorList>
    </citation>
    <scope>IDENTIFICATION</scope>
</reference>
<protein>
    <submittedName>
        <fullName evidence="4">Uncharacterized protein</fullName>
    </submittedName>
</protein>
<name>A0A0D3IMF6_EMIH1</name>
<reference evidence="5" key="1">
    <citation type="journal article" date="2013" name="Nature">
        <title>Pan genome of the phytoplankton Emiliania underpins its global distribution.</title>
        <authorList>
            <person name="Read B.A."/>
            <person name="Kegel J."/>
            <person name="Klute M.J."/>
            <person name="Kuo A."/>
            <person name="Lefebvre S.C."/>
            <person name="Maumus F."/>
            <person name="Mayer C."/>
            <person name="Miller J."/>
            <person name="Monier A."/>
            <person name="Salamov A."/>
            <person name="Young J."/>
            <person name="Aguilar M."/>
            <person name="Claverie J.M."/>
            <person name="Frickenhaus S."/>
            <person name="Gonzalez K."/>
            <person name="Herman E.K."/>
            <person name="Lin Y.C."/>
            <person name="Napier J."/>
            <person name="Ogata H."/>
            <person name="Sarno A.F."/>
            <person name="Shmutz J."/>
            <person name="Schroeder D."/>
            <person name="de Vargas C."/>
            <person name="Verret F."/>
            <person name="von Dassow P."/>
            <person name="Valentin K."/>
            <person name="Van de Peer Y."/>
            <person name="Wheeler G."/>
            <person name="Dacks J.B."/>
            <person name="Delwiche C.F."/>
            <person name="Dyhrman S.T."/>
            <person name="Glockner G."/>
            <person name="John U."/>
            <person name="Richards T."/>
            <person name="Worden A.Z."/>
            <person name="Zhang X."/>
            <person name="Grigoriev I.V."/>
            <person name="Allen A.E."/>
            <person name="Bidle K."/>
            <person name="Borodovsky M."/>
            <person name="Bowler C."/>
            <person name="Brownlee C."/>
            <person name="Cock J.M."/>
            <person name="Elias M."/>
            <person name="Gladyshev V.N."/>
            <person name="Groth M."/>
            <person name="Guda C."/>
            <person name="Hadaegh A."/>
            <person name="Iglesias-Rodriguez M.D."/>
            <person name="Jenkins J."/>
            <person name="Jones B.M."/>
            <person name="Lawson T."/>
            <person name="Leese F."/>
            <person name="Lindquist E."/>
            <person name="Lobanov A."/>
            <person name="Lomsadze A."/>
            <person name="Malik S.B."/>
            <person name="Marsh M.E."/>
            <person name="Mackinder L."/>
            <person name="Mock T."/>
            <person name="Mueller-Roeber B."/>
            <person name="Pagarete A."/>
            <person name="Parker M."/>
            <person name="Probert I."/>
            <person name="Quesneville H."/>
            <person name="Raines C."/>
            <person name="Rensing S.A."/>
            <person name="Riano-Pachon D.M."/>
            <person name="Richier S."/>
            <person name="Rokitta S."/>
            <person name="Shiraiwa Y."/>
            <person name="Soanes D.M."/>
            <person name="van der Giezen M."/>
            <person name="Wahlund T.M."/>
            <person name="Williams B."/>
            <person name="Wilson W."/>
            <person name="Wolfe G."/>
            <person name="Wurch L.L."/>
        </authorList>
    </citation>
    <scope>NUCLEOTIDE SEQUENCE</scope>
</reference>
<accession>A0A0D3IMF6</accession>
<feature type="compositionally biased region" description="Basic residues" evidence="1">
    <location>
        <begin position="2055"/>
        <end position="2069"/>
    </location>
</feature>
<feature type="domain" description="U3 small nucleolar RNA-associated protein 20 N-terminal" evidence="2">
    <location>
        <begin position="773"/>
        <end position="1054"/>
    </location>
</feature>
<dbReference type="GeneID" id="17258511"/>
<dbReference type="HOGENOM" id="CLU_232488_0_0_1"/>
<dbReference type="InterPro" id="IPR046523">
    <property type="entry name" value="UTP20_dom"/>
</dbReference>
<dbReference type="GO" id="GO:0032040">
    <property type="term" value="C:small-subunit processome"/>
    <property type="evidence" value="ECO:0007669"/>
    <property type="project" value="TreeGrafter"/>
</dbReference>
<dbReference type="GO" id="GO:0005524">
    <property type="term" value="F:ATP binding"/>
    <property type="evidence" value="ECO:0007669"/>
    <property type="project" value="InterPro"/>
</dbReference>
<sequence>MATGKDLNPSYLRERGRHSDGQRFRFQNFAQRVAAVDIDVHHRLTADDMAEWRREAGEEEAEEARPFAMQTLERWVELNQTGQFTAFRTELSPMLLSVPLMLHRQDAIFEALHRHLTGVSTEALPPMLELATALAVDLRQEFYPRFAPLLGALGRLLGSSAEDVARVEAVFTAAAYLLKYLLRQLLADLPAALAAYAPLLSHPKQHVRDFAAESFSYLLRRLPRASLPAALPATLLPQIGCSSNLDSGIALLLFHTVRGLSQRFHSRTPEALGLMSEHTRRQHCGPVWSALLCSLDEAEVSELIAAVLLVDTPATDAAVAAASVMAASEEPGAGVLRQAEALLHALFGDALSSGGAGADDDAAELLPLRFGLRLAGWRRFGEAPPPPPVQLPAECAALLIDALEAPARPSAPVSTGREAWEAASALACWHEMAAVAAAALNALVASTPSPSAPTSRQLVLDAEALTRLATSGGAMPPHATRALAYYSLGVLRIRFARAWAHAPPLLQAIARSQPTTLWPLVVDASAWAEVTSPPAVETEVSHLATQLLKTLAASGPLHGLAVRHAGDLMPHWHELARDQLRLAAVDVPADSDAIPDADADAEADAEAAASSTSRRAASGGKKLLAEWLRFFAAVEAPRRLPSADALYGEASALVGHPLPAVQTLALDVLARWGQPPLLKYRKQLGGLVDGKTFRETLALFDVDAQGSTLAADERSLLLPLLCRLLFARLTRRVGRGSSKSGMASTRATAALEAHTLLLEAALPRAFACVAPLHARLQRKFGGDPSKALAAAGTGDQATRELRLLSALVGYVASSEQAEQLVQLFLPYLRLKSSGRAERVKEHVLRVLRGLLRLVPQPHAHTRFLGLLFGALRSRGAREALCGVWATLAELEDGSDAPAPAPFPRAEAARPRRGGKTAADKAAEPAAAPRPSLRGVRPTALALQQLNAFAPGAIDEPDYDARIDAYSSIPPLLESGLSTACALPLLCQCVHDVELDDIALRHSATHTVGIIVQHAAAAAGRERAAAGEDGGGTGQSHWHALLQQVLMPALRRGLRLPPEKELVRAEMIRLISVALSHEPSLEPQLAALLSPGDLEADFFQNITHVQLPRRQRAIARLKKKIEGGAFGPTTLASYLLPLLSHIALKPSAKEVDVAEEAVAALRSLAAQLPWRPYHELLLSLSRRLRLDPSLERRLVRALVAVIDGFHFDLAPADDEYGAPSADRGACRLTDEEIGRIFAARVQARQARDYEAADRLREELVAKGIVSVDDKGNSWQAADGRRGSMDPFSVDEASRETGRLAAAAAAVQGKLLPQLYNHIKDPKTEGARVSVALAVLKLLKLMPPRVLKLQLRGFLMRLVATLSSREKSVRQKGREALAMVAVELGAEHFGAIAYELQSSLRRGFQLQVLGHALHFLLAKLVPTVAVGSLDSCAPLLVRLILADVFGEAAEKKEVDAIANSMREAHSTMSFASMELLASVITFVPTVNELVPHIHRAAVDAGGATTLKHANNARELLRRCVIGLSANPSVGLQPLTVEEGVTSGSGGGGPLAHELLGFSLSLLLSALRRGRFESREPEALALLEPFLPLLVRAMRSDDDAVVSTALRVLSSMLGLPLRALPAHAMVLLDRTMGLLRKSANFTPLSDLVGVCLKVHLDDGGLQPSLFGLLRVVLGRRFVLPELYDMMLVVGDMVLQADAEPVRSACGSLFLTFLLNYPLGPKRLQQNLDFLVSNLGYEVPSGRASLLALVRQVVLKLPPPLLHEQADRLLLPLVARLVNETDRSCVAAVGEAVRALLGRVCAQSGGAKAAGARERAAYFSLRALCKLGARSPALLASAPCAPLWAHPTARRLLLHEHAWVRHAMGRAVGALLALLTAEQLVSEPLAPHGCLGGDGGGLVRIADAIAEQLHSSLLNEAAAQQALRSLLWIGLATRKEPMRLAPLMRKPGEVRGSAAARWYGALASELSQPQLDALLPVIVPPVARAADDASGHVHAAVKARAAEVLALLQRAASPPAFVAVYQRVQDATRDARRERKRKAALAAVADPEATARLRIAKNLSKKRQKARKLSTMKRQRDGGGSLGLGTGKKRRQTEARR</sequence>
<evidence type="ECO:0000313" key="5">
    <source>
        <dbReference type="Proteomes" id="UP000013827"/>
    </source>
</evidence>
<dbReference type="Pfam" id="PF20416">
    <property type="entry name" value="UTP20"/>
    <property type="match status" value="1"/>
</dbReference>
<dbReference type="InterPro" id="IPR016024">
    <property type="entry name" value="ARM-type_fold"/>
</dbReference>